<evidence type="ECO:0000313" key="3">
    <source>
        <dbReference type="EMBL" id="GAH76997.1"/>
    </source>
</evidence>
<feature type="transmembrane region" description="Helical" evidence="1">
    <location>
        <begin position="101"/>
        <end position="122"/>
    </location>
</feature>
<keyword evidence="1" id="KW-0472">Membrane</keyword>
<reference evidence="3" key="1">
    <citation type="journal article" date="2014" name="Front. Microbiol.">
        <title>High frequency of phylogenetically diverse reductive dehalogenase-homologous genes in deep subseafloor sedimentary metagenomes.</title>
        <authorList>
            <person name="Kawai M."/>
            <person name="Futagami T."/>
            <person name="Toyoda A."/>
            <person name="Takaki Y."/>
            <person name="Nishi S."/>
            <person name="Hori S."/>
            <person name="Arai W."/>
            <person name="Tsubouchi T."/>
            <person name="Morono Y."/>
            <person name="Uchiyama I."/>
            <person name="Ito T."/>
            <person name="Fujiyama A."/>
            <person name="Inagaki F."/>
            <person name="Takami H."/>
        </authorList>
    </citation>
    <scope>NUCLEOTIDE SEQUENCE</scope>
    <source>
        <strain evidence="3">Expedition CK06-06</strain>
    </source>
</reference>
<feature type="domain" description="EamA" evidence="2">
    <location>
        <begin position="1"/>
        <end position="59"/>
    </location>
</feature>
<accession>X1I5P6</accession>
<proteinExistence type="predicted"/>
<feature type="transmembrane region" description="Helical" evidence="1">
    <location>
        <begin position="12"/>
        <end position="36"/>
    </location>
</feature>
<sequence length="215" mass="24222">AFIFYYKALEEAPVSLVSPVASSAVIISVLIGVFVFKNPITNIQIASICSITIGIILLTIKDFRFTEKQKSNWFIPALYAMIGWGIWGGFSGIAVKIVKPININLFFAFLALPIWIAYYLITGRLRKRGENRTTRHTLPPRKDYLFAVGSALVSSTGSILYYIAVNLSYVSLVIPVCNLYPLISVIYDVFNKNYPKLHQWIGIIMIITGLFFIQR</sequence>
<keyword evidence="1" id="KW-0812">Transmembrane</keyword>
<feature type="transmembrane region" description="Helical" evidence="1">
    <location>
        <begin position="143"/>
        <end position="163"/>
    </location>
</feature>
<comment type="caution">
    <text evidence="3">The sequence shown here is derived from an EMBL/GenBank/DDBJ whole genome shotgun (WGS) entry which is preliminary data.</text>
</comment>
<organism evidence="3">
    <name type="scientific">marine sediment metagenome</name>
    <dbReference type="NCBI Taxonomy" id="412755"/>
    <lineage>
        <taxon>unclassified sequences</taxon>
        <taxon>metagenomes</taxon>
        <taxon>ecological metagenomes</taxon>
    </lineage>
</organism>
<dbReference type="Pfam" id="PF00892">
    <property type="entry name" value="EamA"/>
    <property type="match status" value="2"/>
</dbReference>
<evidence type="ECO:0000256" key="1">
    <source>
        <dbReference type="SAM" id="Phobius"/>
    </source>
</evidence>
<dbReference type="InterPro" id="IPR000620">
    <property type="entry name" value="EamA_dom"/>
</dbReference>
<dbReference type="Gene3D" id="1.10.3730.20">
    <property type="match status" value="1"/>
</dbReference>
<dbReference type="SUPFAM" id="SSF103481">
    <property type="entry name" value="Multidrug resistance efflux transporter EmrE"/>
    <property type="match status" value="2"/>
</dbReference>
<name>X1I5P6_9ZZZZ</name>
<dbReference type="AlphaFoldDB" id="X1I5P6"/>
<evidence type="ECO:0000259" key="2">
    <source>
        <dbReference type="Pfam" id="PF00892"/>
    </source>
</evidence>
<dbReference type="EMBL" id="BARU01041631">
    <property type="protein sequence ID" value="GAH76997.1"/>
    <property type="molecule type" value="Genomic_DNA"/>
</dbReference>
<protein>
    <recommendedName>
        <fullName evidence="2">EamA domain-containing protein</fullName>
    </recommendedName>
</protein>
<feature type="domain" description="EamA" evidence="2">
    <location>
        <begin position="75"/>
        <end position="213"/>
    </location>
</feature>
<keyword evidence="1" id="KW-1133">Transmembrane helix</keyword>
<feature type="non-terminal residue" evidence="3">
    <location>
        <position position="1"/>
    </location>
</feature>
<feature type="transmembrane region" description="Helical" evidence="1">
    <location>
        <begin position="72"/>
        <end position="95"/>
    </location>
</feature>
<feature type="transmembrane region" description="Helical" evidence="1">
    <location>
        <begin position="42"/>
        <end position="60"/>
    </location>
</feature>
<dbReference type="InterPro" id="IPR037185">
    <property type="entry name" value="EmrE-like"/>
</dbReference>
<gene>
    <name evidence="3" type="ORF">S03H2_64141</name>
</gene>
<feature type="transmembrane region" description="Helical" evidence="1">
    <location>
        <begin position="197"/>
        <end position="214"/>
    </location>
</feature>
<dbReference type="GO" id="GO:0016020">
    <property type="term" value="C:membrane"/>
    <property type="evidence" value="ECO:0007669"/>
    <property type="project" value="InterPro"/>
</dbReference>